<dbReference type="Proteomes" id="UP000641514">
    <property type="component" value="Unassembled WGS sequence"/>
</dbReference>
<dbReference type="RefSeq" id="WP_188676514.1">
    <property type="nucleotide sequence ID" value="NZ_BMJH01000003.1"/>
</dbReference>
<organism evidence="1 2">
    <name type="scientific">Hoyosella rhizosphaerae</name>
    <dbReference type="NCBI Taxonomy" id="1755582"/>
    <lineage>
        <taxon>Bacteria</taxon>
        <taxon>Bacillati</taxon>
        <taxon>Actinomycetota</taxon>
        <taxon>Actinomycetes</taxon>
        <taxon>Mycobacteriales</taxon>
        <taxon>Hoyosellaceae</taxon>
        <taxon>Hoyosella</taxon>
    </lineage>
</organism>
<name>A0A916XJ35_9ACTN</name>
<proteinExistence type="predicted"/>
<dbReference type="EMBL" id="BMJH01000003">
    <property type="protein sequence ID" value="GGC74128.1"/>
    <property type="molecule type" value="Genomic_DNA"/>
</dbReference>
<accession>A0A916XJ35</accession>
<reference evidence="1" key="2">
    <citation type="submission" date="2020-09" db="EMBL/GenBank/DDBJ databases">
        <authorList>
            <person name="Sun Q."/>
            <person name="Zhou Y."/>
        </authorList>
    </citation>
    <scope>NUCLEOTIDE SEQUENCE</scope>
    <source>
        <strain evidence="1">CGMCC 1.15478</strain>
    </source>
</reference>
<reference evidence="1" key="1">
    <citation type="journal article" date="2014" name="Int. J. Syst. Evol. Microbiol.">
        <title>Complete genome sequence of Corynebacterium casei LMG S-19264T (=DSM 44701T), isolated from a smear-ripened cheese.</title>
        <authorList>
            <consortium name="US DOE Joint Genome Institute (JGI-PGF)"/>
            <person name="Walter F."/>
            <person name="Albersmeier A."/>
            <person name="Kalinowski J."/>
            <person name="Ruckert C."/>
        </authorList>
    </citation>
    <scope>NUCLEOTIDE SEQUENCE</scope>
    <source>
        <strain evidence="1">CGMCC 1.15478</strain>
    </source>
</reference>
<evidence type="ECO:0000313" key="1">
    <source>
        <dbReference type="EMBL" id="GGC74128.1"/>
    </source>
</evidence>
<comment type="caution">
    <text evidence="1">The sequence shown here is derived from an EMBL/GenBank/DDBJ whole genome shotgun (WGS) entry which is preliminary data.</text>
</comment>
<keyword evidence="2" id="KW-1185">Reference proteome</keyword>
<sequence length="118" mass="12469">MSSQDELDSLRGRAGACYPPDLRVSPELLGQFAWALDSLSDSARQLPTDEPANTLAEALPMSDTGRACTAASQAFNAAARGISGRLADMAAIASSVSEAYDMTDERFAVEILSLEDLL</sequence>
<gene>
    <name evidence="1" type="ORF">GCM10011410_29180</name>
</gene>
<evidence type="ECO:0000313" key="2">
    <source>
        <dbReference type="Proteomes" id="UP000641514"/>
    </source>
</evidence>
<protein>
    <submittedName>
        <fullName evidence="1">Uncharacterized protein</fullName>
    </submittedName>
</protein>
<dbReference type="AlphaFoldDB" id="A0A916XJ35"/>